<proteinExistence type="predicted"/>
<reference evidence="2" key="1">
    <citation type="submission" date="2020-06" db="EMBL/GenBank/DDBJ databases">
        <authorList>
            <person name="Li T."/>
            <person name="Hu X."/>
            <person name="Zhang T."/>
            <person name="Song X."/>
            <person name="Zhang H."/>
            <person name="Dai N."/>
            <person name="Sheng W."/>
            <person name="Hou X."/>
            <person name="Wei L."/>
        </authorList>
    </citation>
    <scope>NUCLEOTIDE SEQUENCE</scope>
    <source>
        <strain evidence="2">G02</strain>
        <tissue evidence="2">Leaf</tissue>
    </source>
</reference>
<feature type="compositionally biased region" description="Polar residues" evidence="1">
    <location>
        <begin position="22"/>
        <end position="38"/>
    </location>
</feature>
<dbReference type="EMBL" id="JACGWJ010000012">
    <property type="protein sequence ID" value="KAL0384729.1"/>
    <property type="molecule type" value="Genomic_DNA"/>
</dbReference>
<feature type="region of interest" description="Disordered" evidence="1">
    <location>
        <begin position="18"/>
        <end position="42"/>
    </location>
</feature>
<accession>A0AAW2RXB9</accession>
<reference evidence="2" key="2">
    <citation type="journal article" date="2024" name="Plant">
        <title>Genomic evolution and insights into agronomic trait innovations of Sesamum species.</title>
        <authorList>
            <person name="Miao H."/>
            <person name="Wang L."/>
            <person name="Qu L."/>
            <person name="Liu H."/>
            <person name="Sun Y."/>
            <person name="Le M."/>
            <person name="Wang Q."/>
            <person name="Wei S."/>
            <person name="Zheng Y."/>
            <person name="Lin W."/>
            <person name="Duan Y."/>
            <person name="Cao H."/>
            <person name="Xiong S."/>
            <person name="Wang X."/>
            <person name="Wei L."/>
            <person name="Li C."/>
            <person name="Ma Q."/>
            <person name="Ju M."/>
            <person name="Zhao R."/>
            <person name="Li G."/>
            <person name="Mu C."/>
            <person name="Tian Q."/>
            <person name="Mei H."/>
            <person name="Zhang T."/>
            <person name="Gao T."/>
            <person name="Zhang H."/>
        </authorList>
    </citation>
    <scope>NUCLEOTIDE SEQUENCE</scope>
    <source>
        <strain evidence="2">G02</strain>
    </source>
</reference>
<protein>
    <submittedName>
        <fullName evidence="2">Uncharacterized protein</fullName>
    </submittedName>
</protein>
<evidence type="ECO:0000313" key="2">
    <source>
        <dbReference type="EMBL" id="KAL0384729.1"/>
    </source>
</evidence>
<sequence>MAKPEMSQQCGEYMSLLANEGFPSSSNPDFGAGTSNPDFETDAASELDEVDYPIPPEDGPNDVYINIMIEIFAQGEMQPSYGIKHVIQTVKDHTGYDIPYQKAWYSLKMARDIIFGTWESSVRKLPKYIGALKKYNLGTNVEWEHKTFQPSTGAHVKEYVFWAFAPCIEGF</sequence>
<dbReference type="AlphaFoldDB" id="A0AAW2RXB9"/>
<organism evidence="2">
    <name type="scientific">Sesamum radiatum</name>
    <name type="common">Black benniseed</name>
    <dbReference type="NCBI Taxonomy" id="300843"/>
    <lineage>
        <taxon>Eukaryota</taxon>
        <taxon>Viridiplantae</taxon>
        <taxon>Streptophyta</taxon>
        <taxon>Embryophyta</taxon>
        <taxon>Tracheophyta</taxon>
        <taxon>Spermatophyta</taxon>
        <taxon>Magnoliopsida</taxon>
        <taxon>eudicotyledons</taxon>
        <taxon>Gunneridae</taxon>
        <taxon>Pentapetalae</taxon>
        <taxon>asterids</taxon>
        <taxon>lamiids</taxon>
        <taxon>Lamiales</taxon>
        <taxon>Pedaliaceae</taxon>
        <taxon>Sesamum</taxon>
    </lineage>
</organism>
<evidence type="ECO:0000256" key="1">
    <source>
        <dbReference type="SAM" id="MobiDB-lite"/>
    </source>
</evidence>
<gene>
    <name evidence="2" type="ORF">Sradi_2867200</name>
</gene>
<name>A0AAW2RXB9_SESRA</name>
<comment type="caution">
    <text evidence="2">The sequence shown here is derived from an EMBL/GenBank/DDBJ whole genome shotgun (WGS) entry which is preliminary data.</text>
</comment>